<dbReference type="Proteomes" id="UP000005239">
    <property type="component" value="Unassembled WGS sequence"/>
</dbReference>
<reference evidence="1" key="2">
    <citation type="submission" date="2022-06" db="UniProtKB">
        <authorList>
            <consortium name="EnsemblMetazoa"/>
        </authorList>
    </citation>
    <scope>IDENTIFICATION</scope>
    <source>
        <strain evidence="1">PS312</strain>
    </source>
</reference>
<protein>
    <submittedName>
        <fullName evidence="1">ShK domain-containing protein</fullName>
    </submittedName>
</protein>
<proteinExistence type="predicted"/>
<gene>
    <name evidence="1" type="primary">WBGene00280800</name>
</gene>
<dbReference type="SMART" id="SM00254">
    <property type="entry name" value="ShKT"/>
    <property type="match status" value="2"/>
</dbReference>
<evidence type="ECO:0000313" key="2">
    <source>
        <dbReference type="Proteomes" id="UP000005239"/>
    </source>
</evidence>
<dbReference type="AlphaFoldDB" id="A0A2A6D1L8"/>
<accession>A0A8R1UWK5</accession>
<sequence length="152" mass="16226">MFFPSLIIFARPRRFTVHRQRRSSVRTQSLQFGCVSWAKNGFCGNIGYTMDMRKQYCGVKCGYCNTDGTQTAAGGGSTYTACSDKNANCASWNANGFCANQTISNSMKLLYCCGTCRPSLQSGSTTTITGTTTVTATTTATTTTATTTTTAA</sequence>
<dbReference type="OrthoDB" id="5832750at2759"/>
<dbReference type="InterPro" id="IPR003582">
    <property type="entry name" value="ShKT_dom"/>
</dbReference>
<dbReference type="EnsemblMetazoa" id="PPA42431.1">
    <property type="protein sequence ID" value="PPA42431.1"/>
    <property type="gene ID" value="WBGene00280800"/>
</dbReference>
<dbReference type="PANTHER" id="PTHR46707">
    <property type="entry name" value="PROTEIN CBG07468"/>
    <property type="match status" value="1"/>
</dbReference>
<name>A0A2A6D1L8_PRIPA</name>
<organism evidence="1 2">
    <name type="scientific">Pristionchus pacificus</name>
    <name type="common">Parasitic nematode worm</name>
    <dbReference type="NCBI Taxonomy" id="54126"/>
    <lineage>
        <taxon>Eukaryota</taxon>
        <taxon>Metazoa</taxon>
        <taxon>Ecdysozoa</taxon>
        <taxon>Nematoda</taxon>
        <taxon>Chromadorea</taxon>
        <taxon>Rhabditida</taxon>
        <taxon>Rhabditina</taxon>
        <taxon>Diplogasteromorpha</taxon>
        <taxon>Diplogasteroidea</taxon>
        <taxon>Neodiplogasteridae</taxon>
        <taxon>Pristionchus</taxon>
    </lineage>
</organism>
<keyword evidence="2" id="KW-1185">Reference proteome</keyword>
<evidence type="ECO:0000313" key="1">
    <source>
        <dbReference type="EnsemblMetazoa" id="PPA42431.1"/>
    </source>
</evidence>
<dbReference type="Pfam" id="PF01549">
    <property type="entry name" value="ShK"/>
    <property type="match status" value="2"/>
</dbReference>
<reference evidence="2" key="1">
    <citation type="journal article" date="2008" name="Nat. Genet.">
        <title>The Pristionchus pacificus genome provides a unique perspective on nematode lifestyle and parasitism.</title>
        <authorList>
            <person name="Dieterich C."/>
            <person name="Clifton S.W."/>
            <person name="Schuster L.N."/>
            <person name="Chinwalla A."/>
            <person name="Delehaunty K."/>
            <person name="Dinkelacker I."/>
            <person name="Fulton L."/>
            <person name="Fulton R."/>
            <person name="Godfrey J."/>
            <person name="Minx P."/>
            <person name="Mitreva M."/>
            <person name="Roeseler W."/>
            <person name="Tian H."/>
            <person name="Witte H."/>
            <person name="Yang S.P."/>
            <person name="Wilson R.K."/>
            <person name="Sommer R.J."/>
        </authorList>
    </citation>
    <scope>NUCLEOTIDE SEQUENCE [LARGE SCALE GENOMIC DNA]</scope>
    <source>
        <strain evidence="2">PS312</strain>
    </source>
</reference>
<accession>A0A2A6D1L8</accession>
<dbReference type="Gene3D" id="1.10.10.1940">
    <property type="match status" value="2"/>
</dbReference>
<dbReference type="PANTHER" id="PTHR46707:SF1">
    <property type="entry name" value="COEXPRESSED WITH POLYCYSTINS-RELATED"/>
    <property type="match status" value="1"/>
</dbReference>